<dbReference type="Proteomes" id="UP000681720">
    <property type="component" value="Unassembled WGS sequence"/>
</dbReference>
<proteinExistence type="predicted"/>
<comment type="caution">
    <text evidence="1">The sequence shown here is derived from an EMBL/GenBank/DDBJ whole genome shotgun (WGS) entry which is preliminary data.</text>
</comment>
<name>A0A8S2K0G8_9BILA</name>
<dbReference type="EMBL" id="CAJOBH010000997">
    <property type="protein sequence ID" value="CAF3829979.1"/>
    <property type="molecule type" value="Genomic_DNA"/>
</dbReference>
<accession>A0A8S2K0G8</accession>
<evidence type="ECO:0000313" key="4">
    <source>
        <dbReference type="Proteomes" id="UP000681967"/>
    </source>
</evidence>
<evidence type="ECO:0000313" key="3">
    <source>
        <dbReference type="EMBL" id="CAF5002840.1"/>
    </source>
</evidence>
<organism evidence="1 4">
    <name type="scientific">Rotaria magnacalcarata</name>
    <dbReference type="NCBI Taxonomy" id="392030"/>
    <lineage>
        <taxon>Eukaryota</taxon>
        <taxon>Metazoa</taxon>
        <taxon>Spiralia</taxon>
        <taxon>Gnathifera</taxon>
        <taxon>Rotifera</taxon>
        <taxon>Eurotatoria</taxon>
        <taxon>Bdelloidea</taxon>
        <taxon>Philodinida</taxon>
        <taxon>Philodinidae</taxon>
        <taxon>Rotaria</taxon>
    </lineage>
</organism>
<dbReference type="EMBL" id="CAJOBI010205140">
    <property type="protein sequence ID" value="CAF5002840.1"/>
    <property type="molecule type" value="Genomic_DNA"/>
</dbReference>
<gene>
    <name evidence="1" type="ORF">BYL167_LOCUS4644</name>
    <name evidence="2" type="ORF">GIL414_LOCUS7267</name>
    <name evidence="3" type="ORF">SMN809_LOCUS56835</name>
</gene>
<sequence length="174" mass="20805">MYQIESRKLHSKSYKQIYMDWMYEKYLRNQELRIVETICMEEMAHTAPGSRRLPPLYPVRIIELLVDLDKTARELISLLQKASQFQEQWCQPGVINDIEQFLKHETFLDTCRLYEEEYGEQYCSQSLNNNSEIHAPKNQHPVFDSLKCIIPVYSYWDQTHFQFVSNSLVNNQTN</sequence>
<dbReference type="Proteomes" id="UP000681967">
    <property type="component" value="Unassembled WGS sequence"/>
</dbReference>
<evidence type="ECO:0000313" key="2">
    <source>
        <dbReference type="EMBL" id="CAF3914993.1"/>
    </source>
</evidence>
<dbReference type="Proteomes" id="UP000676336">
    <property type="component" value="Unassembled WGS sequence"/>
</dbReference>
<dbReference type="AlphaFoldDB" id="A0A8S2K0G8"/>
<dbReference type="EMBL" id="CAJOBJ010002191">
    <property type="protein sequence ID" value="CAF3914993.1"/>
    <property type="molecule type" value="Genomic_DNA"/>
</dbReference>
<protein>
    <submittedName>
        <fullName evidence="1">Uncharacterized protein</fullName>
    </submittedName>
</protein>
<reference evidence="1" key="1">
    <citation type="submission" date="2021-02" db="EMBL/GenBank/DDBJ databases">
        <authorList>
            <person name="Nowell W R."/>
        </authorList>
    </citation>
    <scope>NUCLEOTIDE SEQUENCE</scope>
</reference>
<evidence type="ECO:0000313" key="1">
    <source>
        <dbReference type="EMBL" id="CAF3829979.1"/>
    </source>
</evidence>